<evidence type="ECO:0000259" key="17">
    <source>
        <dbReference type="PROSITE" id="PS51975"/>
    </source>
</evidence>
<dbReference type="Proteomes" id="UP000178565">
    <property type="component" value="Unassembled WGS sequence"/>
</dbReference>
<evidence type="ECO:0000256" key="7">
    <source>
        <dbReference type="ARBA" id="ARBA00019179"/>
    </source>
</evidence>
<feature type="domain" description="RNase H type-2" evidence="17">
    <location>
        <begin position="18"/>
        <end position="203"/>
    </location>
</feature>
<accession>A0A1F5KT51</accession>
<evidence type="ECO:0000256" key="2">
    <source>
        <dbReference type="ARBA" id="ARBA00001946"/>
    </source>
</evidence>
<keyword evidence="11 14" id="KW-0255">Endonuclease</keyword>
<comment type="catalytic activity">
    <reaction evidence="1 14 15 16">
        <text>Endonucleolytic cleavage to 5'-phosphomonoester.</text>
        <dbReference type="EC" id="3.1.26.4"/>
    </reaction>
</comment>
<sequence length="203" mass="22728">MVAPTLDIETKLWNSGYSYVCGIDEVGRGSFAGPVCVGAVIFPKNCELLDGVMDSKLLKSRERERLAEEIKSQALAWAVAEIGVSAINKVGIGKSTQMAFRKAVKLLDYSPDYILVDAFYIRHLNRKKQKAVKDGDTICASISAASIIAKVYRDKLMKKLSKKYPQYGFGRHKGYGTKRHQEAIRKYGLSKIHRKSFDLSKFL</sequence>
<dbReference type="GO" id="GO:0032299">
    <property type="term" value="C:ribonuclease H2 complex"/>
    <property type="evidence" value="ECO:0007669"/>
    <property type="project" value="TreeGrafter"/>
</dbReference>
<comment type="cofactor">
    <cofactor evidence="14 15">
        <name>Mn(2+)</name>
        <dbReference type="ChEBI" id="CHEBI:29035"/>
    </cofactor>
    <cofactor evidence="14 15">
        <name>Mg(2+)</name>
        <dbReference type="ChEBI" id="CHEBI:18420"/>
    </cofactor>
    <text evidence="14 15">Manganese or magnesium. Binds 1 divalent metal ion per monomer in the absence of substrate. May bind a second metal ion after substrate binding.</text>
</comment>
<dbReference type="GO" id="GO:0043137">
    <property type="term" value="P:DNA replication, removal of RNA primer"/>
    <property type="evidence" value="ECO:0007669"/>
    <property type="project" value="TreeGrafter"/>
</dbReference>
<dbReference type="InterPro" id="IPR001352">
    <property type="entry name" value="RNase_HII/HIII"/>
</dbReference>
<keyword evidence="9 14" id="KW-0540">Nuclease</keyword>
<organism evidence="18 19">
    <name type="scientific">Candidatus Daviesbacteria bacterium RIFCSPLOWO2_01_FULL_39_12</name>
    <dbReference type="NCBI Taxonomy" id="1797785"/>
    <lineage>
        <taxon>Bacteria</taxon>
        <taxon>Candidatus Daviesiibacteriota</taxon>
    </lineage>
</organism>
<feature type="binding site" evidence="14 15">
    <location>
        <position position="24"/>
    </location>
    <ligand>
        <name>a divalent metal cation</name>
        <dbReference type="ChEBI" id="CHEBI:60240"/>
    </ligand>
</feature>
<dbReference type="EMBL" id="MFDM01000010">
    <property type="protein sequence ID" value="OGE44000.1"/>
    <property type="molecule type" value="Genomic_DNA"/>
</dbReference>
<dbReference type="InterPro" id="IPR022898">
    <property type="entry name" value="RNase_HII"/>
</dbReference>
<dbReference type="InterPro" id="IPR012337">
    <property type="entry name" value="RNaseH-like_sf"/>
</dbReference>
<keyword evidence="12 14" id="KW-0378">Hydrolase</keyword>
<keyword evidence="8 14" id="KW-0963">Cytoplasm</keyword>
<comment type="cofactor">
    <cofactor evidence="2">
        <name>Mg(2+)</name>
        <dbReference type="ChEBI" id="CHEBI:18420"/>
    </cofactor>
</comment>
<dbReference type="InterPro" id="IPR024567">
    <property type="entry name" value="RNase_HII/HIII_dom"/>
</dbReference>
<evidence type="ECO:0000256" key="5">
    <source>
        <dbReference type="ARBA" id="ARBA00007383"/>
    </source>
</evidence>
<dbReference type="GO" id="GO:0006298">
    <property type="term" value="P:mismatch repair"/>
    <property type="evidence" value="ECO:0007669"/>
    <property type="project" value="TreeGrafter"/>
</dbReference>
<evidence type="ECO:0000256" key="3">
    <source>
        <dbReference type="ARBA" id="ARBA00004065"/>
    </source>
</evidence>
<proteinExistence type="inferred from homology"/>
<evidence type="ECO:0000256" key="16">
    <source>
        <dbReference type="RuleBase" id="RU003515"/>
    </source>
</evidence>
<evidence type="ECO:0000256" key="9">
    <source>
        <dbReference type="ARBA" id="ARBA00022722"/>
    </source>
</evidence>
<keyword evidence="10 14" id="KW-0479">Metal-binding</keyword>
<evidence type="ECO:0000256" key="11">
    <source>
        <dbReference type="ARBA" id="ARBA00022759"/>
    </source>
</evidence>
<name>A0A1F5KT51_9BACT</name>
<feature type="binding site" evidence="14 15">
    <location>
        <position position="117"/>
    </location>
    <ligand>
        <name>a divalent metal cation</name>
        <dbReference type="ChEBI" id="CHEBI:60240"/>
    </ligand>
</feature>
<dbReference type="InterPro" id="IPR036397">
    <property type="entry name" value="RNaseH_sf"/>
</dbReference>
<dbReference type="AlphaFoldDB" id="A0A1F5KT51"/>
<dbReference type="NCBIfam" id="NF000595">
    <property type="entry name" value="PRK00015.1-3"/>
    <property type="match status" value="1"/>
</dbReference>
<comment type="subcellular location">
    <subcellularLocation>
        <location evidence="4 14">Cytoplasm</location>
    </subcellularLocation>
</comment>
<dbReference type="GO" id="GO:0005737">
    <property type="term" value="C:cytoplasm"/>
    <property type="evidence" value="ECO:0007669"/>
    <property type="project" value="UniProtKB-SubCell"/>
</dbReference>
<dbReference type="SUPFAM" id="SSF53098">
    <property type="entry name" value="Ribonuclease H-like"/>
    <property type="match status" value="1"/>
</dbReference>
<evidence type="ECO:0000313" key="18">
    <source>
        <dbReference type="EMBL" id="OGE44000.1"/>
    </source>
</evidence>
<feature type="binding site" evidence="14 15">
    <location>
        <position position="25"/>
    </location>
    <ligand>
        <name>a divalent metal cation</name>
        <dbReference type="ChEBI" id="CHEBI:60240"/>
    </ligand>
</feature>
<evidence type="ECO:0000256" key="8">
    <source>
        <dbReference type="ARBA" id="ARBA00022490"/>
    </source>
</evidence>
<dbReference type="Pfam" id="PF01351">
    <property type="entry name" value="RNase_HII"/>
    <property type="match status" value="1"/>
</dbReference>
<evidence type="ECO:0000256" key="1">
    <source>
        <dbReference type="ARBA" id="ARBA00000077"/>
    </source>
</evidence>
<evidence type="ECO:0000313" key="19">
    <source>
        <dbReference type="Proteomes" id="UP000178565"/>
    </source>
</evidence>
<evidence type="ECO:0000256" key="10">
    <source>
        <dbReference type="ARBA" id="ARBA00022723"/>
    </source>
</evidence>
<comment type="caution">
    <text evidence="18">The sequence shown here is derived from an EMBL/GenBank/DDBJ whole genome shotgun (WGS) entry which is preliminary data.</text>
</comment>
<evidence type="ECO:0000256" key="15">
    <source>
        <dbReference type="PROSITE-ProRule" id="PRU01319"/>
    </source>
</evidence>
<evidence type="ECO:0000256" key="13">
    <source>
        <dbReference type="ARBA" id="ARBA00023211"/>
    </source>
</evidence>
<protein>
    <recommendedName>
        <fullName evidence="7 14">Ribonuclease HII</fullName>
        <shortName evidence="14">RNase HII</shortName>
        <ecNumber evidence="6 14">3.1.26.4</ecNumber>
    </recommendedName>
</protein>
<dbReference type="CDD" id="cd07182">
    <property type="entry name" value="RNase_HII_bacteria_HII_like"/>
    <property type="match status" value="1"/>
</dbReference>
<dbReference type="GO" id="GO:0030145">
    <property type="term" value="F:manganese ion binding"/>
    <property type="evidence" value="ECO:0007669"/>
    <property type="project" value="UniProtKB-UniRule"/>
</dbReference>
<evidence type="ECO:0000256" key="4">
    <source>
        <dbReference type="ARBA" id="ARBA00004496"/>
    </source>
</evidence>
<gene>
    <name evidence="14" type="primary">rnhB</name>
    <name evidence="18" type="ORF">A3B45_03055</name>
</gene>
<dbReference type="GO" id="GO:0003723">
    <property type="term" value="F:RNA binding"/>
    <property type="evidence" value="ECO:0007669"/>
    <property type="project" value="UniProtKB-UniRule"/>
</dbReference>
<comment type="function">
    <text evidence="3 14 16">Endonuclease that specifically degrades the RNA of RNA-DNA hybrids.</text>
</comment>
<dbReference type="PANTHER" id="PTHR10954">
    <property type="entry name" value="RIBONUCLEASE H2 SUBUNIT A"/>
    <property type="match status" value="1"/>
</dbReference>
<dbReference type="Gene3D" id="3.30.420.10">
    <property type="entry name" value="Ribonuclease H-like superfamily/Ribonuclease H"/>
    <property type="match status" value="1"/>
</dbReference>
<dbReference type="PANTHER" id="PTHR10954:SF18">
    <property type="entry name" value="RIBONUCLEASE HII"/>
    <property type="match status" value="1"/>
</dbReference>
<dbReference type="HAMAP" id="MF_00052_B">
    <property type="entry name" value="RNase_HII_B"/>
    <property type="match status" value="1"/>
</dbReference>
<dbReference type="STRING" id="1797785.A3B45_03055"/>
<keyword evidence="13 14" id="KW-0464">Manganese</keyword>
<evidence type="ECO:0000256" key="12">
    <source>
        <dbReference type="ARBA" id="ARBA00022801"/>
    </source>
</evidence>
<dbReference type="EC" id="3.1.26.4" evidence="6 14"/>
<evidence type="ECO:0000256" key="14">
    <source>
        <dbReference type="HAMAP-Rule" id="MF_00052"/>
    </source>
</evidence>
<dbReference type="PROSITE" id="PS51975">
    <property type="entry name" value="RNASE_H_2"/>
    <property type="match status" value="1"/>
</dbReference>
<reference evidence="18 19" key="1">
    <citation type="journal article" date="2016" name="Nat. Commun.">
        <title>Thousands of microbial genomes shed light on interconnected biogeochemical processes in an aquifer system.</title>
        <authorList>
            <person name="Anantharaman K."/>
            <person name="Brown C.T."/>
            <person name="Hug L.A."/>
            <person name="Sharon I."/>
            <person name="Castelle C.J."/>
            <person name="Probst A.J."/>
            <person name="Thomas B.C."/>
            <person name="Singh A."/>
            <person name="Wilkins M.J."/>
            <person name="Karaoz U."/>
            <person name="Brodie E.L."/>
            <person name="Williams K.H."/>
            <person name="Hubbard S.S."/>
            <person name="Banfield J.F."/>
        </authorList>
    </citation>
    <scope>NUCLEOTIDE SEQUENCE [LARGE SCALE GENOMIC DNA]</scope>
</reference>
<evidence type="ECO:0000256" key="6">
    <source>
        <dbReference type="ARBA" id="ARBA00012180"/>
    </source>
</evidence>
<comment type="similarity">
    <text evidence="5 14 16">Belongs to the RNase HII family.</text>
</comment>
<dbReference type="GO" id="GO:0004523">
    <property type="term" value="F:RNA-DNA hybrid ribonuclease activity"/>
    <property type="evidence" value="ECO:0007669"/>
    <property type="project" value="UniProtKB-UniRule"/>
</dbReference>